<dbReference type="RefSeq" id="WP_051161299.1">
    <property type="nucleotide sequence ID" value="NZ_JACHIT010000002.1"/>
</dbReference>
<evidence type="ECO:0000313" key="5">
    <source>
        <dbReference type="EMBL" id="MBB5917898.1"/>
    </source>
</evidence>
<dbReference type="PRINTS" id="PR00598">
    <property type="entry name" value="HTHMARR"/>
</dbReference>
<evidence type="ECO:0000259" key="4">
    <source>
        <dbReference type="PROSITE" id="PS50995"/>
    </source>
</evidence>
<dbReference type="Gene3D" id="1.10.10.10">
    <property type="entry name" value="Winged helix-like DNA-binding domain superfamily/Winged helix DNA-binding domain"/>
    <property type="match status" value="1"/>
</dbReference>
<gene>
    <name evidence="5" type="ORF">BJY24_006810</name>
</gene>
<dbReference type="SUPFAM" id="SSF46785">
    <property type="entry name" value="Winged helix' DNA-binding domain"/>
    <property type="match status" value="1"/>
</dbReference>
<dbReference type="InterPro" id="IPR036388">
    <property type="entry name" value="WH-like_DNA-bd_sf"/>
</dbReference>
<reference evidence="5 6" key="1">
    <citation type="submission" date="2020-08" db="EMBL/GenBank/DDBJ databases">
        <title>Sequencing the genomes of 1000 actinobacteria strains.</title>
        <authorList>
            <person name="Klenk H.-P."/>
        </authorList>
    </citation>
    <scope>NUCLEOTIDE SEQUENCE [LARGE SCALE GENOMIC DNA]</scope>
    <source>
        <strain evidence="5 6">DSM 43582</strain>
    </source>
</reference>
<comment type="caution">
    <text evidence="5">The sequence shown here is derived from an EMBL/GenBank/DDBJ whole genome shotgun (WGS) entry which is preliminary data.</text>
</comment>
<dbReference type="Proteomes" id="UP000540412">
    <property type="component" value="Unassembled WGS sequence"/>
</dbReference>
<dbReference type="InterPro" id="IPR023187">
    <property type="entry name" value="Tscrpt_reg_MarR-type_CS"/>
</dbReference>
<evidence type="ECO:0000256" key="1">
    <source>
        <dbReference type="ARBA" id="ARBA00023015"/>
    </source>
</evidence>
<dbReference type="GO" id="GO:0003700">
    <property type="term" value="F:DNA-binding transcription factor activity"/>
    <property type="evidence" value="ECO:0007669"/>
    <property type="project" value="InterPro"/>
</dbReference>
<dbReference type="EMBL" id="JACHIT010000002">
    <property type="protein sequence ID" value="MBB5917898.1"/>
    <property type="molecule type" value="Genomic_DNA"/>
</dbReference>
<dbReference type="InterPro" id="IPR000835">
    <property type="entry name" value="HTH_MarR-typ"/>
</dbReference>
<proteinExistence type="predicted"/>
<protein>
    <submittedName>
        <fullName evidence="5">DNA-binding MarR family transcriptional regulator</fullName>
    </submittedName>
</protein>
<dbReference type="AlphaFoldDB" id="A0A7W9ULT8"/>
<dbReference type="InterPro" id="IPR039422">
    <property type="entry name" value="MarR/SlyA-like"/>
</dbReference>
<keyword evidence="3" id="KW-0804">Transcription</keyword>
<dbReference type="InterPro" id="IPR036390">
    <property type="entry name" value="WH_DNA-bd_sf"/>
</dbReference>
<dbReference type="PROSITE" id="PS01117">
    <property type="entry name" value="HTH_MARR_1"/>
    <property type="match status" value="1"/>
</dbReference>
<sequence>MPVRPASRPGVGRWCSRHSLLKLLTLLTRSVEADLDRHLRATLDDSLRPAHYAVFRYLDPAGSRVGDLAEAAGMTQQSMGELVTHLERCGYVERRVDPSDRRARVVMVTESGTAALKAAAGHLAGIERRLGEHLSAEGLADLRSLLRRAGSAFIDE</sequence>
<evidence type="ECO:0000313" key="6">
    <source>
        <dbReference type="Proteomes" id="UP000540412"/>
    </source>
</evidence>
<keyword evidence="1" id="KW-0805">Transcription regulation</keyword>
<dbReference type="PANTHER" id="PTHR33164">
    <property type="entry name" value="TRANSCRIPTIONAL REGULATOR, MARR FAMILY"/>
    <property type="match status" value="1"/>
</dbReference>
<evidence type="ECO:0000256" key="2">
    <source>
        <dbReference type="ARBA" id="ARBA00023125"/>
    </source>
</evidence>
<feature type="domain" description="HTH marR-type" evidence="4">
    <location>
        <begin position="17"/>
        <end position="151"/>
    </location>
</feature>
<dbReference type="SMART" id="SM00347">
    <property type="entry name" value="HTH_MARR"/>
    <property type="match status" value="1"/>
</dbReference>
<evidence type="ECO:0000256" key="3">
    <source>
        <dbReference type="ARBA" id="ARBA00023163"/>
    </source>
</evidence>
<dbReference type="GO" id="GO:0006950">
    <property type="term" value="P:response to stress"/>
    <property type="evidence" value="ECO:0007669"/>
    <property type="project" value="TreeGrafter"/>
</dbReference>
<dbReference type="PANTHER" id="PTHR33164:SF99">
    <property type="entry name" value="MARR FAMILY REGULATORY PROTEIN"/>
    <property type="match status" value="1"/>
</dbReference>
<accession>A0A7W9ULT8</accession>
<keyword evidence="2 5" id="KW-0238">DNA-binding</keyword>
<organism evidence="5 6">
    <name type="scientific">Nocardia transvalensis</name>
    <dbReference type="NCBI Taxonomy" id="37333"/>
    <lineage>
        <taxon>Bacteria</taxon>
        <taxon>Bacillati</taxon>
        <taxon>Actinomycetota</taxon>
        <taxon>Actinomycetes</taxon>
        <taxon>Mycobacteriales</taxon>
        <taxon>Nocardiaceae</taxon>
        <taxon>Nocardia</taxon>
    </lineage>
</organism>
<dbReference type="PROSITE" id="PS50995">
    <property type="entry name" value="HTH_MARR_2"/>
    <property type="match status" value="1"/>
</dbReference>
<name>A0A7W9ULT8_9NOCA</name>
<dbReference type="GO" id="GO:0003677">
    <property type="term" value="F:DNA binding"/>
    <property type="evidence" value="ECO:0007669"/>
    <property type="project" value="UniProtKB-KW"/>
</dbReference>
<keyword evidence="6" id="KW-1185">Reference proteome</keyword>
<dbReference type="Pfam" id="PF12802">
    <property type="entry name" value="MarR_2"/>
    <property type="match status" value="1"/>
</dbReference>